<organism evidence="2 3">
    <name type="scientific">Beauveria bassiana D1-5</name>
    <dbReference type="NCBI Taxonomy" id="1245745"/>
    <lineage>
        <taxon>Eukaryota</taxon>
        <taxon>Fungi</taxon>
        <taxon>Dikarya</taxon>
        <taxon>Ascomycota</taxon>
        <taxon>Pezizomycotina</taxon>
        <taxon>Sordariomycetes</taxon>
        <taxon>Hypocreomycetidae</taxon>
        <taxon>Hypocreales</taxon>
        <taxon>Cordycipitaceae</taxon>
        <taxon>Beauveria</taxon>
    </lineage>
</organism>
<gene>
    <name evidence="2" type="ORF">BBAD15_g8262</name>
</gene>
<evidence type="ECO:0000313" key="3">
    <source>
        <dbReference type="Proteomes" id="UP000030106"/>
    </source>
</evidence>
<proteinExistence type="predicted"/>
<dbReference type="PANTHER" id="PTHR10622:SF10">
    <property type="entry name" value="HET DOMAIN-CONTAINING PROTEIN"/>
    <property type="match status" value="1"/>
</dbReference>
<evidence type="ECO:0000259" key="1">
    <source>
        <dbReference type="Pfam" id="PF06985"/>
    </source>
</evidence>
<dbReference type="eggNOG" id="KOG4177">
    <property type="taxonomic scope" value="Eukaryota"/>
</dbReference>
<reference evidence="2 3" key="1">
    <citation type="submission" date="2012-10" db="EMBL/GenBank/DDBJ databases">
        <title>Genome sequencing and analysis of entomopathogenic fungi Beauveria bassiana D1-5.</title>
        <authorList>
            <person name="Li Q."/>
            <person name="Wang L."/>
            <person name="Zhang Z."/>
            <person name="Wang Q."/>
            <person name="Ren J."/>
            <person name="Wang M."/>
            <person name="Xu W."/>
            <person name="Wang J."/>
            <person name="Lu Y."/>
            <person name="Du Q."/>
            <person name="Sun Z."/>
        </authorList>
    </citation>
    <scope>NUCLEOTIDE SEQUENCE [LARGE SCALE GENOMIC DNA]</scope>
    <source>
        <strain evidence="2 3">D1-5</strain>
    </source>
</reference>
<protein>
    <submittedName>
        <fullName evidence="2">Vegetative incompatibility protein HET-E-1</fullName>
    </submittedName>
</protein>
<dbReference type="OrthoDB" id="194358at2759"/>
<dbReference type="PANTHER" id="PTHR10622">
    <property type="entry name" value="HET DOMAIN-CONTAINING PROTEIN"/>
    <property type="match status" value="1"/>
</dbReference>
<evidence type="ECO:0000313" key="2">
    <source>
        <dbReference type="EMBL" id="KGQ06417.1"/>
    </source>
</evidence>
<accession>A0A0A2VJA2</accession>
<sequence>MRLINVESLDIEEFFGDNVPKYAILSHTWTCEEVTLQEWSHTEEPSISSKSGYQKILSACRLASEHQLNYAWVDTNCIDKSSSAELSEAINSMFNWYRNAQVCFAYLQDVKFDPATADFTTSFQSSRWFTRGWTLQELLAPELLHFYDQDWTHMTDKKLCLDALSRVTSIPKRVLQCRDEIRAASIAQRMSWLSSRRTTRREDMAYCMFGIFDINLPLLYGEGDKAFSRLQEELIRSFHDHTIFCWTWPEELTHTEWVPTLAPCAAAFTNSGKCVKRFNTRDMGDEHLEIPALLPLEYSVTNVGIHIRAPVLYSSETTCLLLLDAKVEGMDSKTCLAIPLQRPSRNPRSQTLFWRTMHLNGLIAVPHRWGEPRDDMRLAKSSERPADYGQSSEYGSLSTILALGSLPLAPFPKFAVMMLCRDQTSYNWGGIVFLEASCIPGMWCRRVRLFNTGRRGDFVTVTVRERKGVPTWGVTDASIAELEQGATHGENPRNERSERLLGYGDQPTESPWDRLVLADELEVPSAGLGPLAGVTICPMFVRQVRYM</sequence>
<dbReference type="Proteomes" id="UP000030106">
    <property type="component" value="Unassembled WGS sequence"/>
</dbReference>
<dbReference type="AlphaFoldDB" id="A0A0A2VJA2"/>
<dbReference type="HOGENOM" id="CLU_036912_0_0_1"/>
<name>A0A0A2VJA2_BEABA</name>
<dbReference type="STRING" id="1245745.A0A0A2VJA2"/>
<feature type="domain" description="Heterokaryon incompatibility" evidence="1">
    <location>
        <begin position="22"/>
        <end position="109"/>
    </location>
</feature>
<dbReference type="InterPro" id="IPR010730">
    <property type="entry name" value="HET"/>
</dbReference>
<dbReference type="EMBL" id="ANFO01000817">
    <property type="protein sequence ID" value="KGQ06417.1"/>
    <property type="molecule type" value="Genomic_DNA"/>
</dbReference>
<dbReference type="Pfam" id="PF06985">
    <property type="entry name" value="HET"/>
    <property type="match status" value="1"/>
</dbReference>
<comment type="caution">
    <text evidence="2">The sequence shown here is derived from an EMBL/GenBank/DDBJ whole genome shotgun (WGS) entry which is preliminary data.</text>
</comment>